<dbReference type="Pfam" id="PF12717">
    <property type="entry name" value="Cnd1"/>
    <property type="match status" value="1"/>
</dbReference>
<feature type="region of interest" description="Disordered" evidence="7">
    <location>
        <begin position="140"/>
        <end position="189"/>
    </location>
</feature>
<evidence type="ECO:0000259" key="8">
    <source>
        <dbReference type="Pfam" id="PF12717"/>
    </source>
</evidence>
<dbReference type="InterPro" id="IPR011989">
    <property type="entry name" value="ARM-like"/>
</dbReference>
<evidence type="ECO:0000256" key="3">
    <source>
        <dbReference type="ARBA" id="ARBA00022776"/>
    </source>
</evidence>
<proteinExistence type="predicted"/>
<keyword evidence="2" id="KW-0132">Cell division</keyword>
<dbReference type="GO" id="GO:0000796">
    <property type="term" value="C:condensin complex"/>
    <property type="evidence" value="ECO:0007669"/>
    <property type="project" value="TreeGrafter"/>
</dbReference>
<evidence type="ECO:0000313" key="10">
    <source>
        <dbReference type="Proteomes" id="UP000518266"/>
    </source>
</evidence>
<evidence type="ECO:0000256" key="1">
    <source>
        <dbReference type="ARBA" id="ARBA00004123"/>
    </source>
</evidence>
<dbReference type="GO" id="GO:0000779">
    <property type="term" value="C:condensed chromosome, centromeric region"/>
    <property type="evidence" value="ECO:0007669"/>
    <property type="project" value="TreeGrafter"/>
</dbReference>
<dbReference type="Proteomes" id="UP000518266">
    <property type="component" value="Unassembled WGS sequence"/>
</dbReference>
<evidence type="ECO:0000256" key="5">
    <source>
        <dbReference type="ARBA" id="ARBA00023242"/>
    </source>
</evidence>
<organism evidence="9 10">
    <name type="scientific">Dissostichus mawsoni</name>
    <name type="common">Antarctic cod</name>
    <dbReference type="NCBI Taxonomy" id="36200"/>
    <lineage>
        <taxon>Eukaryota</taxon>
        <taxon>Metazoa</taxon>
        <taxon>Chordata</taxon>
        <taxon>Craniata</taxon>
        <taxon>Vertebrata</taxon>
        <taxon>Euteleostomi</taxon>
        <taxon>Actinopterygii</taxon>
        <taxon>Neopterygii</taxon>
        <taxon>Teleostei</taxon>
        <taxon>Neoteleostei</taxon>
        <taxon>Acanthomorphata</taxon>
        <taxon>Eupercaria</taxon>
        <taxon>Perciformes</taxon>
        <taxon>Notothenioidei</taxon>
        <taxon>Nototheniidae</taxon>
        <taxon>Dissostichus</taxon>
    </lineage>
</organism>
<dbReference type="GO" id="GO:0007076">
    <property type="term" value="P:mitotic chromosome condensation"/>
    <property type="evidence" value="ECO:0007669"/>
    <property type="project" value="InterPro"/>
</dbReference>
<feature type="domain" description="Condensin complex subunit 1 C-terminal" evidence="8">
    <location>
        <begin position="858"/>
        <end position="1022"/>
    </location>
</feature>
<sequence length="1369" mass="152922">MEDSIEDELAVSGNNSFKSLYQCLLVHAADQQQSADGDGASQVKLILHLLYTDRRITEKEIQAYLGDPGENKVSIKSLVAVLSFFVLGGKDKTANIQQRVSSLHAASIYLLLLGIPGSIANKVFHEVLLDTCSDLTSHCWPQDSGKKRKKDGLKSSQAEGKRSKPQRKDNAEMDVDEADEEEEEEELHFSGKDLMKIREAVVQLVQSLLRLLQTFPLKDRPQSAGSFTQIFSKLLSFEPIVGRSTFSAEQDINKLKSVPEMAFYGLQLLCSPTHGEQKESLRRVFHQLLYVILMMKKGYRGKPTPLVPSPAVLSTRHQAIHFICHLVEELKELALPFLQILLQHICFQMVEKSEIRSHGAQAVGMLTSQMTSADYACFIKWLFYFSRKAKVASRLFSIDVVMVLLDQPERKAEECQDPELQCLLPHRFLIQSLLFARRTDDSPTVKGHALASLAQCLELPSPNVTRAVHNLFSATGAQTVLEGEITEGSSQATQKTFCTLPFRTVEFSSTEPSDCEARENLALLLRRVKDSKVNVRKSALQALLGLLKHNVVPMIWENLEKLSECCRDPAVSVKKKALSCVGELLAAKPECSVVQKAWLQGVLPAVMDAESSVQEKALEAWTSGALLNQSVLCRPSPGCGSEADLGPADPALRYFSRAFGIWSKQNMVTQTFITNLISHTEAEHASGAWLLLSKVIASASRLPYEKILDAWDTMISSNDVPVTTSCHILYDLMSWLKTFSLPLEVICAAAFLNQHCGELVGKRTVLLVESVLTTRSEKLPGCQEELPASLPRSQFKANSMPTKVRAHGVITLGQPSPLSSCVSFSKVKCCSQPGHEDLIHKYLPVFAREMEEGKEVAVRNNVVVIMCDLCVRYTNMVDHYIPNISACLGDNEAIIREQTLIMLTNLLQDEIVKWKGSLFFRFMVVLVDPVPAIASLCEYCLLHLLLKKNPEMFSQHFIECIFHFNSYDNHKSYNKFPQSERERLRFSLKGARNREKRFRIYRFLLEHFTDAQRFNITIKINQTVLACFADNELPLDADGGEILSETFRILSLKEMKLQAMSHPAGGAAAEEVEEENMATMAQAVMQAAQKKVVSQVQKKIFIENMVPVIISLKSLLEQKRSPVLRDLMAYLQVTMQDYRNEVKEFFSGDEQLAAELEFALKTKGKEREMEEQMDQCTVSPGLCSQVPGPPPVYLCYTAAPASKPPSARLTHIDRRVCRSGSMALEGTVMPKGAVDNRAISTPKGDDIDFTFDEEVSAIFSDNITSVIAESSVLDVRSNKQKAPGLRQWNVQSPLRQKKKGSIFLRFPPGPGGLHRLPDLQQLIQSRASETFIPPPHPPPSSPTPALLKRLLLEKSSKEHQSQQALQQHI</sequence>
<evidence type="ECO:0000313" key="9">
    <source>
        <dbReference type="EMBL" id="KAF3842385.1"/>
    </source>
</evidence>
<evidence type="ECO:0000256" key="6">
    <source>
        <dbReference type="ARBA" id="ARBA00023306"/>
    </source>
</evidence>
<feature type="compositionally biased region" description="Basic and acidic residues" evidence="7">
    <location>
        <begin position="159"/>
        <end position="171"/>
    </location>
</feature>
<gene>
    <name evidence="9" type="ORF">F7725_024336</name>
</gene>
<evidence type="ECO:0000256" key="7">
    <source>
        <dbReference type="SAM" id="MobiDB-lite"/>
    </source>
</evidence>
<evidence type="ECO:0000256" key="2">
    <source>
        <dbReference type="ARBA" id="ARBA00022618"/>
    </source>
</evidence>
<dbReference type="OrthoDB" id="10263978at2759"/>
<accession>A0A7J5XZ09</accession>
<dbReference type="EMBL" id="JAAKFY010000019">
    <property type="protein sequence ID" value="KAF3842385.1"/>
    <property type="molecule type" value="Genomic_DNA"/>
</dbReference>
<reference evidence="9 10" key="1">
    <citation type="submission" date="2020-03" db="EMBL/GenBank/DDBJ databases">
        <title>Dissostichus mawsoni Genome sequencing and assembly.</title>
        <authorList>
            <person name="Park H."/>
        </authorList>
    </citation>
    <scope>NUCLEOTIDE SEQUENCE [LARGE SCALE GENOMIC DNA]</scope>
    <source>
        <strain evidence="9">DM0001</strain>
        <tissue evidence="9">Muscle</tissue>
    </source>
</reference>
<dbReference type="GO" id="GO:0010032">
    <property type="term" value="P:meiotic chromosome condensation"/>
    <property type="evidence" value="ECO:0007669"/>
    <property type="project" value="TreeGrafter"/>
</dbReference>
<keyword evidence="5" id="KW-0539">Nucleus</keyword>
<keyword evidence="3" id="KW-0498">Mitosis</keyword>
<dbReference type="GO" id="GO:0005634">
    <property type="term" value="C:nucleus"/>
    <property type="evidence" value="ECO:0007669"/>
    <property type="project" value="UniProtKB-SubCell"/>
</dbReference>
<dbReference type="SUPFAM" id="SSF48371">
    <property type="entry name" value="ARM repeat"/>
    <property type="match status" value="1"/>
</dbReference>
<dbReference type="InterPro" id="IPR026971">
    <property type="entry name" value="CND1/NCAPD3"/>
</dbReference>
<dbReference type="GO" id="GO:0051301">
    <property type="term" value="P:cell division"/>
    <property type="evidence" value="ECO:0007669"/>
    <property type="project" value="UniProtKB-KW"/>
</dbReference>
<comment type="subcellular location">
    <subcellularLocation>
        <location evidence="1">Nucleus</location>
    </subcellularLocation>
</comment>
<keyword evidence="6" id="KW-0131">Cell cycle</keyword>
<keyword evidence="4" id="KW-0226">DNA condensation</keyword>
<comment type="caution">
    <text evidence="9">The sequence shown here is derived from an EMBL/GenBank/DDBJ whole genome shotgun (WGS) entry which is preliminary data.</text>
</comment>
<keyword evidence="10" id="KW-1185">Reference proteome</keyword>
<dbReference type="GO" id="GO:0042393">
    <property type="term" value="F:histone binding"/>
    <property type="evidence" value="ECO:0007669"/>
    <property type="project" value="TreeGrafter"/>
</dbReference>
<name>A0A7J5XZ09_DISMA</name>
<dbReference type="InterPro" id="IPR016024">
    <property type="entry name" value="ARM-type_fold"/>
</dbReference>
<protein>
    <recommendedName>
        <fullName evidence="8">Condensin complex subunit 1 C-terminal domain-containing protein</fullName>
    </recommendedName>
</protein>
<dbReference type="Gene3D" id="1.25.10.10">
    <property type="entry name" value="Leucine-rich Repeat Variant"/>
    <property type="match status" value="1"/>
</dbReference>
<dbReference type="PANTHER" id="PTHR14222">
    <property type="entry name" value="CONDENSIN"/>
    <property type="match status" value="1"/>
</dbReference>
<evidence type="ECO:0000256" key="4">
    <source>
        <dbReference type="ARBA" id="ARBA00023067"/>
    </source>
</evidence>
<feature type="compositionally biased region" description="Acidic residues" evidence="7">
    <location>
        <begin position="172"/>
        <end position="186"/>
    </location>
</feature>
<dbReference type="PANTHER" id="PTHR14222:SF1">
    <property type="entry name" value="CONDENSIN-2 COMPLEX SUBUNIT D3"/>
    <property type="match status" value="1"/>
</dbReference>
<dbReference type="InterPro" id="IPR032682">
    <property type="entry name" value="Cnd1_C"/>
</dbReference>